<keyword evidence="1" id="KW-0732">Signal</keyword>
<feature type="chain" id="PRO_5047289154" evidence="1">
    <location>
        <begin position="25"/>
        <end position="415"/>
    </location>
</feature>
<dbReference type="RefSeq" id="WP_197115481.1">
    <property type="nucleotide sequence ID" value="NZ_JACBXQ010000003.1"/>
</dbReference>
<dbReference type="SUPFAM" id="SSF54106">
    <property type="entry name" value="LysM domain"/>
    <property type="match status" value="1"/>
</dbReference>
<feature type="signal peptide" evidence="1">
    <location>
        <begin position="1"/>
        <end position="24"/>
    </location>
</feature>
<sequence length="415" mass="45045">MNLKRKVCFGSILLLLSPAALVSAQEWNARTIDQVASEIMVNEQNQVSYLVKEGDTLGVISEAMSIDLEYLAEINQIENIDLIFPGTLLSAQLDEYDRPEKLTVEAPDGQIVEFDVPVDLSPVEDIETIGGDGIVSQPSNEEVLEETVEAEFVSNVAPAEDFLSVESSEVVEEEGVDTPIIETTVAEEVAVEEVSETTVGEPVEEEVIETTATEVMEEVAETTVEEPVVEEVIETTAAEIIEEAPETTVEEPVVEEVIETTAAEIIEEVPETTVEEPVVEEEVIETTVTEVVEEEIPETTVEEVVASDPQGLQPHAAAYRDQIVSQYGVTAYGLRPGDSGDHGSGLAVDFMVPESSATGDAIANDAISSMGANNISYVIWKQQIYGDWTNGWEGMEDRGGVTANHYDHVHVSFNP</sequence>
<evidence type="ECO:0000259" key="2">
    <source>
        <dbReference type="PROSITE" id="PS51782"/>
    </source>
</evidence>
<dbReference type="PROSITE" id="PS51782">
    <property type="entry name" value="LYSM"/>
    <property type="match status" value="1"/>
</dbReference>
<proteinExistence type="predicted"/>
<dbReference type="EMBL" id="JACBXQ010000003">
    <property type="protein sequence ID" value="MBG9986570.1"/>
    <property type="molecule type" value="Genomic_DNA"/>
</dbReference>
<evidence type="ECO:0000256" key="1">
    <source>
        <dbReference type="SAM" id="SignalP"/>
    </source>
</evidence>
<feature type="domain" description="LysM" evidence="2">
    <location>
        <begin position="47"/>
        <end position="91"/>
    </location>
</feature>
<reference evidence="3 4" key="1">
    <citation type="submission" date="2020-07" db="EMBL/GenBank/DDBJ databases">
        <title>Facklamia lactis sp. nov., isolated from raw milk.</title>
        <authorList>
            <person name="Doll E.V."/>
            <person name="Huptas C."/>
            <person name="Staib L."/>
            <person name="Wenning M."/>
            <person name="Scherer S."/>
        </authorList>
    </citation>
    <scope>NUCLEOTIDE SEQUENCE [LARGE SCALE GENOMIC DNA]</scope>
    <source>
        <strain evidence="3 4">DSM 111018</strain>
    </source>
</reference>
<gene>
    <name evidence="3" type="ORF">HZY91_06630</name>
</gene>
<dbReference type="InterPro" id="IPR058593">
    <property type="entry name" value="ARB_07466-like_C"/>
</dbReference>
<dbReference type="Gene3D" id="3.10.350.10">
    <property type="entry name" value="LysM domain"/>
    <property type="match status" value="1"/>
</dbReference>
<dbReference type="Pfam" id="PF01476">
    <property type="entry name" value="LysM"/>
    <property type="match status" value="1"/>
</dbReference>
<comment type="caution">
    <text evidence="3">The sequence shown here is derived from an EMBL/GenBank/DDBJ whole genome shotgun (WGS) entry which is preliminary data.</text>
</comment>
<accession>A0ABS0LQY3</accession>
<dbReference type="InterPro" id="IPR018392">
    <property type="entry name" value="LysM"/>
</dbReference>
<name>A0ABS0LQY3_9LACT</name>
<evidence type="ECO:0000313" key="3">
    <source>
        <dbReference type="EMBL" id="MBG9986570.1"/>
    </source>
</evidence>
<organism evidence="3 4">
    <name type="scientific">Facklamia lactis</name>
    <dbReference type="NCBI Taxonomy" id="2749967"/>
    <lineage>
        <taxon>Bacteria</taxon>
        <taxon>Bacillati</taxon>
        <taxon>Bacillota</taxon>
        <taxon>Bacilli</taxon>
        <taxon>Lactobacillales</taxon>
        <taxon>Aerococcaceae</taxon>
        <taxon>Facklamia</taxon>
    </lineage>
</organism>
<dbReference type="Pfam" id="PF26571">
    <property type="entry name" value="VldE"/>
    <property type="match status" value="1"/>
</dbReference>
<keyword evidence="4" id="KW-1185">Reference proteome</keyword>
<dbReference type="InterPro" id="IPR036779">
    <property type="entry name" value="LysM_dom_sf"/>
</dbReference>
<dbReference type="Proteomes" id="UP000721415">
    <property type="component" value="Unassembled WGS sequence"/>
</dbReference>
<protein>
    <submittedName>
        <fullName evidence="3">LysM peptidoglycan-binding domain-containing protein</fullName>
    </submittedName>
</protein>
<evidence type="ECO:0000313" key="4">
    <source>
        <dbReference type="Proteomes" id="UP000721415"/>
    </source>
</evidence>